<dbReference type="GO" id="GO:0003824">
    <property type="term" value="F:catalytic activity"/>
    <property type="evidence" value="ECO:0007669"/>
    <property type="project" value="InterPro"/>
</dbReference>
<evidence type="ECO:0000313" key="5">
    <source>
        <dbReference type="EMBL" id="OFV71349.1"/>
    </source>
</evidence>
<keyword evidence="1" id="KW-0949">S-adenosyl-L-methionine</keyword>
<dbReference type="GO" id="GO:0046872">
    <property type="term" value="F:metal ion binding"/>
    <property type="evidence" value="ECO:0007669"/>
    <property type="project" value="UniProtKB-KW"/>
</dbReference>
<dbReference type="Gene3D" id="3.20.20.70">
    <property type="entry name" value="Aldolase class I"/>
    <property type="match status" value="1"/>
</dbReference>
<evidence type="ECO:0000256" key="3">
    <source>
        <dbReference type="ARBA" id="ARBA00023004"/>
    </source>
</evidence>
<protein>
    <recommendedName>
        <fullName evidence="7">Radical SAM protein</fullName>
    </recommendedName>
</protein>
<dbReference type="GO" id="GO:0051536">
    <property type="term" value="F:iron-sulfur cluster binding"/>
    <property type="evidence" value="ECO:0007669"/>
    <property type="project" value="UniProtKB-KW"/>
</dbReference>
<keyword evidence="3" id="KW-0408">Iron</keyword>
<evidence type="ECO:0000256" key="4">
    <source>
        <dbReference type="ARBA" id="ARBA00023014"/>
    </source>
</evidence>
<proteinExistence type="predicted"/>
<evidence type="ECO:0000256" key="1">
    <source>
        <dbReference type="ARBA" id="ARBA00022691"/>
    </source>
</evidence>
<evidence type="ECO:0000256" key="2">
    <source>
        <dbReference type="ARBA" id="ARBA00022723"/>
    </source>
</evidence>
<dbReference type="InterPro" id="IPR007197">
    <property type="entry name" value="rSAM"/>
</dbReference>
<accession>A0A1F2PJ28</accession>
<dbReference type="SFLD" id="SFLDS00029">
    <property type="entry name" value="Radical_SAM"/>
    <property type="match status" value="1"/>
</dbReference>
<evidence type="ECO:0008006" key="7">
    <source>
        <dbReference type="Google" id="ProtNLM"/>
    </source>
</evidence>
<keyword evidence="4" id="KW-0411">Iron-sulfur</keyword>
<name>A0A1F2PJ28_9FIRM</name>
<dbReference type="AlphaFoldDB" id="A0A1F2PJ28"/>
<sequence length="363" mass="42204">MDKIKRIILFPIPMSICNFRCHYCYLSQREENFQNEQPTFKYSPEHVAKALSPERLGGLAFMNFCADGETLLTKDLDKYIFELVKIGHYAEIVTNLTVTPIIDEILSWDKEILKRIEFKCSFHYLELKKKGLLDKFAANVKKIWEAGASANIEITPSDELIPLIDEVKEFSLQNFGALPHITIARNDDSKDIDYLTNLPMNEYDKAWSQFESDFWKFKKSLFKVKREEFCYAGDWMLVVDISTGVASQCYSSRYSFNIFESVTKPIPFRAIGKCNLPHCYNGHAYLTLGCIPNFTDIKYGDIRNRLKADGSSWLQPELCSFFNTTLCENNEEYSNSKKMLTKLRNNTEIIRKIPRKLVRKIKK</sequence>
<dbReference type="InterPro" id="IPR013785">
    <property type="entry name" value="Aldolase_TIM"/>
</dbReference>
<dbReference type="STRING" id="52694.ACWI_12630"/>
<gene>
    <name evidence="5" type="ORF">ACWI_12630</name>
</gene>
<dbReference type="EMBL" id="LKEU01000024">
    <property type="protein sequence ID" value="OFV71349.1"/>
    <property type="molecule type" value="Genomic_DNA"/>
</dbReference>
<dbReference type="RefSeq" id="WP_070370590.1">
    <property type="nucleotide sequence ID" value="NZ_LKEU01000024.1"/>
</dbReference>
<keyword evidence="2" id="KW-0479">Metal-binding</keyword>
<dbReference type="InterPro" id="IPR058240">
    <property type="entry name" value="rSAM_sf"/>
</dbReference>
<reference evidence="5 6" key="1">
    <citation type="submission" date="2015-09" db="EMBL/GenBank/DDBJ databases">
        <title>Genome sequence of Acetobacterium wieringae DSM 1911.</title>
        <authorList>
            <person name="Poehlein A."/>
            <person name="Bengelsdorf F.R."/>
            <person name="Schiel-Bengelsdorf B."/>
            <person name="Duerre P."/>
            <person name="Daniel R."/>
        </authorList>
    </citation>
    <scope>NUCLEOTIDE SEQUENCE [LARGE SCALE GENOMIC DNA]</scope>
    <source>
        <strain evidence="5 6">DSM 1911</strain>
    </source>
</reference>
<organism evidence="5 6">
    <name type="scientific">Acetobacterium wieringae</name>
    <dbReference type="NCBI Taxonomy" id="52694"/>
    <lineage>
        <taxon>Bacteria</taxon>
        <taxon>Bacillati</taxon>
        <taxon>Bacillota</taxon>
        <taxon>Clostridia</taxon>
        <taxon>Eubacteriales</taxon>
        <taxon>Eubacteriaceae</taxon>
        <taxon>Acetobacterium</taxon>
    </lineage>
</organism>
<comment type="caution">
    <text evidence="5">The sequence shown here is derived from an EMBL/GenBank/DDBJ whole genome shotgun (WGS) entry which is preliminary data.</text>
</comment>
<dbReference type="Proteomes" id="UP000176244">
    <property type="component" value="Unassembled WGS sequence"/>
</dbReference>
<dbReference type="SUPFAM" id="SSF102114">
    <property type="entry name" value="Radical SAM enzymes"/>
    <property type="match status" value="1"/>
</dbReference>
<dbReference type="OrthoDB" id="9813685at2"/>
<evidence type="ECO:0000313" key="6">
    <source>
        <dbReference type="Proteomes" id="UP000176244"/>
    </source>
</evidence>